<feature type="chain" id="PRO_5035784174" evidence="8">
    <location>
        <begin position="18"/>
        <end position="706"/>
    </location>
</feature>
<dbReference type="Gramene" id="OE9A027773T1">
    <property type="protein sequence ID" value="OE9A027773C1"/>
    <property type="gene ID" value="OE9A027773"/>
</dbReference>
<reference evidence="11 12" key="1">
    <citation type="submission" date="2019-12" db="EMBL/GenBank/DDBJ databases">
        <authorList>
            <person name="Alioto T."/>
            <person name="Alioto T."/>
            <person name="Gomez Garrido J."/>
        </authorList>
    </citation>
    <scope>NUCLEOTIDE SEQUENCE [LARGE SCALE GENOMIC DNA]</scope>
</reference>
<dbReference type="SUPFAM" id="SSF57903">
    <property type="entry name" value="FYVE/PHD zinc finger"/>
    <property type="match status" value="1"/>
</dbReference>
<dbReference type="OrthoDB" id="429143at2759"/>
<keyword evidence="2" id="KW-0479">Metal-binding</keyword>
<organism evidence="11 12">
    <name type="scientific">Olea europaea subsp. europaea</name>
    <dbReference type="NCBI Taxonomy" id="158383"/>
    <lineage>
        <taxon>Eukaryota</taxon>
        <taxon>Viridiplantae</taxon>
        <taxon>Streptophyta</taxon>
        <taxon>Embryophyta</taxon>
        <taxon>Tracheophyta</taxon>
        <taxon>Spermatophyta</taxon>
        <taxon>Magnoliopsida</taxon>
        <taxon>eudicotyledons</taxon>
        <taxon>Gunneridae</taxon>
        <taxon>Pentapetalae</taxon>
        <taxon>asterids</taxon>
        <taxon>lamiids</taxon>
        <taxon>Lamiales</taxon>
        <taxon>Oleaceae</taxon>
        <taxon>Oleeae</taxon>
        <taxon>Olea</taxon>
    </lineage>
</organism>
<evidence type="ECO:0000256" key="1">
    <source>
        <dbReference type="ARBA" id="ARBA00004123"/>
    </source>
</evidence>
<evidence type="ECO:0000256" key="2">
    <source>
        <dbReference type="ARBA" id="ARBA00022723"/>
    </source>
</evidence>
<evidence type="ECO:0000256" key="3">
    <source>
        <dbReference type="ARBA" id="ARBA00022771"/>
    </source>
</evidence>
<accession>A0A8S0PJS1</accession>
<dbReference type="SUPFAM" id="SSF55729">
    <property type="entry name" value="Acyl-CoA N-acyltransferases (Nat)"/>
    <property type="match status" value="1"/>
</dbReference>
<dbReference type="InterPro" id="IPR013083">
    <property type="entry name" value="Znf_RING/FYVE/PHD"/>
</dbReference>
<dbReference type="Proteomes" id="UP000594638">
    <property type="component" value="Unassembled WGS sequence"/>
</dbReference>
<name>A0A8S0PJS1_OLEEU</name>
<feature type="domain" description="PHD-type" evidence="9">
    <location>
        <begin position="360"/>
        <end position="405"/>
    </location>
</feature>
<evidence type="ECO:0000259" key="9">
    <source>
        <dbReference type="PROSITE" id="PS50016"/>
    </source>
</evidence>
<keyword evidence="8" id="KW-0732">Signal</keyword>
<keyword evidence="4" id="KW-0862">Zinc</keyword>
<keyword evidence="12" id="KW-1185">Reference proteome</keyword>
<dbReference type="InterPro" id="IPR032308">
    <property type="entry name" value="TDBD"/>
</dbReference>
<dbReference type="InterPro" id="IPR001965">
    <property type="entry name" value="Znf_PHD"/>
</dbReference>
<dbReference type="InterPro" id="IPR019787">
    <property type="entry name" value="Znf_PHD-finger"/>
</dbReference>
<dbReference type="InterPro" id="IPR056511">
    <property type="entry name" value="IDM1_C"/>
</dbReference>
<dbReference type="PROSITE" id="PS50016">
    <property type="entry name" value="ZF_PHD_2"/>
    <property type="match status" value="1"/>
</dbReference>
<dbReference type="InterPro" id="IPR011011">
    <property type="entry name" value="Znf_FYVE_PHD"/>
</dbReference>
<dbReference type="Pfam" id="PF00628">
    <property type="entry name" value="PHD"/>
    <property type="match status" value="1"/>
</dbReference>
<evidence type="ECO:0000313" key="11">
    <source>
        <dbReference type="EMBL" id="CAA2953467.1"/>
    </source>
</evidence>
<dbReference type="AlphaFoldDB" id="A0A8S0PJS1"/>
<protein>
    <submittedName>
        <fullName evidence="11">Increased DNA methylation 1 isoform X1</fullName>
    </submittedName>
</protein>
<dbReference type="Pfam" id="PF23209">
    <property type="entry name" value="IDM1_C"/>
    <property type="match status" value="1"/>
</dbReference>
<gene>
    <name evidence="11" type="ORF">OLEA9_A027773</name>
</gene>
<feature type="domain" description="N-acetyltransferase" evidence="10">
    <location>
        <begin position="511"/>
        <end position="661"/>
    </location>
</feature>
<feature type="signal peptide" evidence="8">
    <location>
        <begin position="1"/>
        <end position="17"/>
    </location>
</feature>
<dbReference type="GO" id="GO:0008270">
    <property type="term" value="F:zinc ion binding"/>
    <property type="evidence" value="ECO:0007669"/>
    <property type="project" value="UniProtKB-KW"/>
</dbReference>
<dbReference type="InterPro" id="IPR016181">
    <property type="entry name" value="Acyl_CoA_acyltransferase"/>
</dbReference>
<evidence type="ECO:0000256" key="7">
    <source>
        <dbReference type="SAM" id="MobiDB-lite"/>
    </source>
</evidence>
<comment type="subcellular location">
    <subcellularLocation>
        <location evidence="1">Nucleus</location>
    </subcellularLocation>
</comment>
<dbReference type="CDD" id="cd04301">
    <property type="entry name" value="NAT_SF"/>
    <property type="match status" value="1"/>
</dbReference>
<dbReference type="SMART" id="SM00249">
    <property type="entry name" value="PHD"/>
    <property type="match status" value="2"/>
</dbReference>
<dbReference type="GO" id="GO:0016747">
    <property type="term" value="F:acyltransferase activity, transferring groups other than amino-acyl groups"/>
    <property type="evidence" value="ECO:0007669"/>
    <property type="project" value="InterPro"/>
</dbReference>
<dbReference type="GO" id="GO:0005634">
    <property type="term" value="C:nucleus"/>
    <property type="evidence" value="ECO:0007669"/>
    <property type="project" value="UniProtKB-SubCell"/>
</dbReference>
<comment type="caution">
    <text evidence="11">The sequence shown here is derived from an EMBL/GenBank/DDBJ whole genome shotgun (WGS) entry which is preliminary data.</text>
</comment>
<dbReference type="Gene3D" id="3.30.40.10">
    <property type="entry name" value="Zinc/RING finger domain, C3HC4 (zinc finger)"/>
    <property type="match status" value="1"/>
</dbReference>
<keyword evidence="5" id="KW-0539">Nucleus</keyword>
<keyword evidence="3 6" id="KW-0863">Zinc-finger</keyword>
<dbReference type="PANTHER" id="PTHR46508">
    <property type="entry name" value="PHD FINGER FAMILY PROTEIN"/>
    <property type="match status" value="1"/>
</dbReference>
<evidence type="ECO:0000259" key="10">
    <source>
        <dbReference type="PROSITE" id="PS51186"/>
    </source>
</evidence>
<evidence type="ECO:0000256" key="5">
    <source>
        <dbReference type="ARBA" id="ARBA00023242"/>
    </source>
</evidence>
<dbReference type="Pfam" id="PF16135">
    <property type="entry name" value="TDBD"/>
    <property type="match status" value="1"/>
</dbReference>
<evidence type="ECO:0000313" key="12">
    <source>
        <dbReference type="Proteomes" id="UP000594638"/>
    </source>
</evidence>
<sequence>MFLIFYLLNGLSRFVLGFIVTSWQNLDYKCKYNKPLSVSETWDGYSSNNGGVGGSGEVFSDWGQKQYKLYGLLIQETLTTIACRVFLVLLHACHLFLVSIPIRSSQKPITGEFPDTSLCSSSGNSSLATYNDCFDAKEDSKGKPTLDCISEDLTSSNKSNHEAKLVVENLSTGKPDLEDILNISVPERVASKKSKSCHLNDDDLLISHNKKAKTIRSSGKQSTCKSKPPRKHKKRKGRCSSAKNLMEKKWSASELRTVLSWLIHLGVVSLNEVIQSRNLKNDVVKDGLITRNGILCNCCNTVLSISGFKSHAGFGLKQNCIGLFLESDKPLTSCQLEAWSAEYKARKARTGQVDETDPNDDCCGRCGDVGQLICCDSCPSAFHQACLFEQVLPEGSWYCPQCRCLICGDVVNNKDASQSHCSFKCSQCENKYHKTCMQRKGMKIEFSPDTWLCGEWCQEVFSGLQSRIGLINRLSDGYSWTLLKCINGEPKVHSDKCFVTLKAECNSKLAVAITILEECFLSMVDPKTGINMIPQVMYNWGSEFARLNYSGFYTVVLEKDDIVLSVASIRIHGVTVAELPLVATCSKYRRKGLCRLLINSIEEMLKSLKVKKLIVSAVPSVVETWTKGFGFEPLEDDEKQSLSRINLMVFPGSVWLKKPLYQNAIDQEKETTHIETGSTDEPEGMRLRSGFVCSRSQNRHRNQKWR</sequence>
<feature type="region of interest" description="Disordered" evidence="7">
    <location>
        <begin position="216"/>
        <end position="239"/>
    </location>
</feature>
<dbReference type="EMBL" id="CACTIH010000091">
    <property type="protein sequence ID" value="CAA2953467.1"/>
    <property type="molecule type" value="Genomic_DNA"/>
</dbReference>
<evidence type="ECO:0000256" key="8">
    <source>
        <dbReference type="SAM" id="SignalP"/>
    </source>
</evidence>
<dbReference type="InterPro" id="IPR000182">
    <property type="entry name" value="GNAT_dom"/>
</dbReference>
<dbReference type="PANTHER" id="PTHR46508:SF2">
    <property type="entry name" value="INCREASED DNA METHYLATION 1"/>
    <property type="match status" value="1"/>
</dbReference>
<feature type="compositionally biased region" description="Basic residues" evidence="7">
    <location>
        <begin position="227"/>
        <end position="238"/>
    </location>
</feature>
<dbReference type="PROSITE" id="PS51186">
    <property type="entry name" value="GNAT"/>
    <property type="match status" value="1"/>
</dbReference>
<proteinExistence type="predicted"/>
<evidence type="ECO:0000256" key="4">
    <source>
        <dbReference type="ARBA" id="ARBA00022833"/>
    </source>
</evidence>
<evidence type="ECO:0000256" key="6">
    <source>
        <dbReference type="PROSITE-ProRule" id="PRU00146"/>
    </source>
</evidence>
<dbReference type="Gene3D" id="3.40.630.30">
    <property type="match status" value="1"/>
</dbReference>